<comment type="caution">
    <text evidence="1">The sequence shown here is derived from an EMBL/GenBank/DDBJ whole genome shotgun (WGS) entry which is preliminary data.</text>
</comment>
<evidence type="ECO:0008006" key="3">
    <source>
        <dbReference type="Google" id="ProtNLM"/>
    </source>
</evidence>
<name>A0A3N1CZH3_9ACTN</name>
<organism evidence="1 2">
    <name type="scientific">Actinocorallia herbida</name>
    <dbReference type="NCBI Taxonomy" id="58109"/>
    <lineage>
        <taxon>Bacteria</taxon>
        <taxon>Bacillati</taxon>
        <taxon>Actinomycetota</taxon>
        <taxon>Actinomycetes</taxon>
        <taxon>Streptosporangiales</taxon>
        <taxon>Thermomonosporaceae</taxon>
        <taxon>Actinocorallia</taxon>
    </lineage>
</organism>
<dbReference type="Gene3D" id="2.30.320.10">
    <property type="entry name" value="YwqG-like"/>
    <property type="match status" value="1"/>
</dbReference>
<sequence length="324" mass="35833">MRFVSPPRNLNVAALFPGIERFAREAVRLHPRAGAPGTGESSVGGPLLWPSDEEWPTCSEPHAEYALFCLAEARERRTILAQVKTQGHAPTGALRARMYELLSREFPLSSVEAPVPMLPVAQLYARDVPGLPCPEGADLLQVLWCPLDHESLPYTAYGPDVRLRWRESGAVADPLAVYPEPRVIAEPYLVSPCAVYPETVVEYPYPQQLPVPLERAIEAWETEVDGDYAFVLALRKGVKVGGWGDWSLTDHFEIVCPECGSRMDENLLLTLGGTEGDSDDRWLVERDRGAHHADDVGFTIGDDYALYVYPCPASFDHAPAIVIQ</sequence>
<keyword evidence="2" id="KW-1185">Reference proteome</keyword>
<evidence type="ECO:0000313" key="1">
    <source>
        <dbReference type="EMBL" id="ROO86681.1"/>
    </source>
</evidence>
<dbReference type="OrthoDB" id="4332009at2"/>
<protein>
    <recommendedName>
        <fullName evidence="3">DUF1963 domain-containing protein</fullName>
    </recommendedName>
</protein>
<evidence type="ECO:0000313" key="2">
    <source>
        <dbReference type="Proteomes" id="UP000272400"/>
    </source>
</evidence>
<dbReference type="EMBL" id="RJKE01000001">
    <property type="protein sequence ID" value="ROO86681.1"/>
    <property type="molecule type" value="Genomic_DNA"/>
</dbReference>
<accession>A0A3N1CZH3</accession>
<dbReference type="Proteomes" id="UP000272400">
    <property type="component" value="Unassembled WGS sequence"/>
</dbReference>
<reference evidence="1 2" key="1">
    <citation type="submission" date="2018-11" db="EMBL/GenBank/DDBJ databases">
        <title>Sequencing the genomes of 1000 actinobacteria strains.</title>
        <authorList>
            <person name="Klenk H.-P."/>
        </authorList>
    </citation>
    <scope>NUCLEOTIDE SEQUENCE [LARGE SCALE GENOMIC DNA]</scope>
    <source>
        <strain evidence="1 2">DSM 44254</strain>
    </source>
</reference>
<proteinExistence type="predicted"/>
<dbReference type="RefSeq" id="WP_123666060.1">
    <property type="nucleotide sequence ID" value="NZ_RJKE01000001.1"/>
</dbReference>
<dbReference type="AlphaFoldDB" id="A0A3N1CZH3"/>
<gene>
    <name evidence="1" type="ORF">EDD29_4258</name>
</gene>